<dbReference type="GO" id="GO:0005615">
    <property type="term" value="C:extracellular space"/>
    <property type="evidence" value="ECO:0007669"/>
    <property type="project" value="TreeGrafter"/>
</dbReference>
<keyword evidence="1" id="KW-0433">Leucine-rich repeat</keyword>
<dbReference type="InterPro" id="IPR050328">
    <property type="entry name" value="Dev_Immune_Receptor"/>
</dbReference>
<evidence type="ECO:0000256" key="3">
    <source>
        <dbReference type="ARBA" id="ARBA00022737"/>
    </source>
</evidence>
<keyword evidence="3" id="KW-0677">Repeat</keyword>
<dbReference type="SUPFAM" id="SSF52058">
    <property type="entry name" value="L domain-like"/>
    <property type="match status" value="1"/>
</dbReference>
<dbReference type="OMA" id="NTPFPII"/>
<dbReference type="InterPro" id="IPR032675">
    <property type="entry name" value="LRR_dom_sf"/>
</dbReference>
<evidence type="ECO:0000256" key="2">
    <source>
        <dbReference type="ARBA" id="ARBA00022729"/>
    </source>
</evidence>
<proteinExistence type="predicted"/>
<dbReference type="InterPro" id="IPR003591">
    <property type="entry name" value="Leu-rich_rpt_typical-subtyp"/>
</dbReference>
<gene>
    <name evidence="4" type="primary">CSON007709</name>
</gene>
<dbReference type="Pfam" id="PF13855">
    <property type="entry name" value="LRR_8"/>
    <property type="match status" value="2"/>
</dbReference>
<sequence length="216" mass="25522">MWYGSSTILNNIMSHAIVRNNSDLEKQFTQNNTPSCLLDIYSNKKWKCDRLLMDCFNCNLTVVPNDLPIKVEHLVLSKNKINLSEDSFIKYINLKYIFLRNNLITTLPEGLLKYQPNLTRLYLNENKLTSIPENFFSNSYSLKWLFLDDNQLNLFNLTSLCTLKKLKWLELQHNNLTLEDQTFPPLHHLTELDLSYNKIKTINEYLFMNLGHLERL</sequence>
<evidence type="ECO:0000256" key="1">
    <source>
        <dbReference type="ARBA" id="ARBA00022614"/>
    </source>
</evidence>
<dbReference type="SMART" id="SM00364">
    <property type="entry name" value="LRR_BAC"/>
    <property type="match status" value="4"/>
</dbReference>
<organism evidence="4">
    <name type="scientific">Culicoides sonorensis</name>
    <name type="common">Biting midge</name>
    <dbReference type="NCBI Taxonomy" id="179676"/>
    <lineage>
        <taxon>Eukaryota</taxon>
        <taxon>Metazoa</taxon>
        <taxon>Ecdysozoa</taxon>
        <taxon>Arthropoda</taxon>
        <taxon>Hexapoda</taxon>
        <taxon>Insecta</taxon>
        <taxon>Pterygota</taxon>
        <taxon>Neoptera</taxon>
        <taxon>Endopterygota</taxon>
        <taxon>Diptera</taxon>
        <taxon>Nematocera</taxon>
        <taxon>Chironomoidea</taxon>
        <taxon>Ceratopogonidae</taxon>
        <taxon>Ceratopogoninae</taxon>
        <taxon>Culicoides</taxon>
        <taxon>Monoculicoides</taxon>
    </lineage>
</organism>
<evidence type="ECO:0000313" key="4">
    <source>
        <dbReference type="EMBL" id="SSX34259.1"/>
    </source>
</evidence>
<dbReference type="VEuPathDB" id="VectorBase:CSON007709"/>
<protein>
    <submittedName>
        <fullName evidence="4">CSON007709 protein</fullName>
    </submittedName>
</protein>
<keyword evidence="2" id="KW-0732">Signal</keyword>
<dbReference type="Gene3D" id="3.80.10.10">
    <property type="entry name" value="Ribonuclease Inhibitor"/>
    <property type="match status" value="2"/>
</dbReference>
<name>A0A336MYN5_CULSO</name>
<accession>A0A336MYN5</accession>
<dbReference type="InterPro" id="IPR001611">
    <property type="entry name" value="Leu-rich_rpt"/>
</dbReference>
<reference evidence="4" key="1">
    <citation type="submission" date="2018-07" db="EMBL/GenBank/DDBJ databases">
        <authorList>
            <person name="Quirk P.G."/>
            <person name="Krulwich T.A."/>
        </authorList>
    </citation>
    <scope>NUCLEOTIDE SEQUENCE</scope>
</reference>
<dbReference type="SMART" id="SM00369">
    <property type="entry name" value="LRR_TYP"/>
    <property type="match status" value="4"/>
</dbReference>
<dbReference type="EMBL" id="UFQT01002908">
    <property type="protein sequence ID" value="SSX34259.1"/>
    <property type="molecule type" value="Genomic_DNA"/>
</dbReference>
<dbReference type="GO" id="GO:0031012">
    <property type="term" value="C:extracellular matrix"/>
    <property type="evidence" value="ECO:0007669"/>
    <property type="project" value="TreeGrafter"/>
</dbReference>
<dbReference type="PROSITE" id="PS51450">
    <property type="entry name" value="LRR"/>
    <property type="match status" value="2"/>
</dbReference>
<dbReference type="AlphaFoldDB" id="A0A336MYN5"/>
<dbReference type="PANTHER" id="PTHR24373:SF370">
    <property type="entry name" value="FISH-LIPS, ISOFORM E"/>
    <property type="match status" value="1"/>
</dbReference>
<dbReference type="PANTHER" id="PTHR24373">
    <property type="entry name" value="SLIT RELATED LEUCINE-RICH REPEAT NEURONAL PROTEIN"/>
    <property type="match status" value="1"/>
</dbReference>